<dbReference type="PANTHER" id="PTHR42743:SF11">
    <property type="entry name" value="AMINODEOXYCHORISMATE LYASE"/>
    <property type="match status" value="1"/>
</dbReference>
<dbReference type="RefSeq" id="WP_156700550.1">
    <property type="nucleotide sequence ID" value="NZ_CACRUP010000004.1"/>
</dbReference>
<evidence type="ECO:0000313" key="4">
    <source>
        <dbReference type="EMBL" id="VYT76517.1"/>
    </source>
</evidence>
<dbReference type="Gene3D" id="3.30.470.10">
    <property type="match status" value="1"/>
</dbReference>
<dbReference type="EMBL" id="CACRUP010000004">
    <property type="protein sequence ID" value="VYT76517.1"/>
    <property type="molecule type" value="Genomic_DNA"/>
</dbReference>
<dbReference type="PANTHER" id="PTHR42743">
    <property type="entry name" value="AMINO-ACID AMINOTRANSFERASE"/>
    <property type="match status" value="1"/>
</dbReference>
<organism evidence="4">
    <name type="scientific">Peptoniphilus gorbachii</name>
    <dbReference type="NCBI Taxonomy" id="411567"/>
    <lineage>
        <taxon>Bacteria</taxon>
        <taxon>Bacillati</taxon>
        <taxon>Bacillota</taxon>
        <taxon>Tissierellia</taxon>
        <taxon>Tissierellales</taxon>
        <taxon>Peptoniphilaceae</taxon>
        <taxon>Peptoniphilus</taxon>
    </lineage>
</organism>
<dbReference type="InterPro" id="IPR036038">
    <property type="entry name" value="Aminotransferase-like"/>
</dbReference>
<comment type="similarity">
    <text evidence="2">Belongs to the class-IV pyridoxal-phosphate-dependent aminotransferase family.</text>
</comment>
<dbReference type="EC" id="4.1.3.38" evidence="4"/>
<gene>
    <name evidence="4" type="primary">pabC</name>
    <name evidence="4" type="ORF">PGLFYP46_00997</name>
</gene>
<dbReference type="Pfam" id="PF01063">
    <property type="entry name" value="Aminotran_4"/>
    <property type="match status" value="1"/>
</dbReference>
<evidence type="ECO:0000256" key="1">
    <source>
        <dbReference type="ARBA" id="ARBA00001933"/>
    </source>
</evidence>
<evidence type="ECO:0000256" key="2">
    <source>
        <dbReference type="ARBA" id="ARBA00009320"/>
    </source>
</evidence>
<dbReference type="GO" id="GO:0008696">
    <property type="term" value="F:4-amino-4-deoxychorismate lyase activity"/>
    <property type="evidence" value="ECO:0007669"/>
    <property type="project" value="UniProtKB-EC"/>
</dbReference>
<dbReference type="InterPro" id="IPR043131">
    <property type="entry name" value="BCAT-like_N"/>
</dbReference>
<reference evidence="4" key="1">
    <citation type="submission" date="2019-11" db="EMBL/GenBank/DDBJ databases">
        <authorList>
            <person name="Feng L."/>
        </authorList>
    </citation>
    <scope>NUCLEOTIDE SEQUENCE</scope>
    <source>
        <strain evidence="4">PgorbachiiLFYP46</strain>
    </source>
</reference>
<dbReference type="InterPro" id="IPR050571">
    <property type="entry name" value="Class-IV_PLP-Dep_Aminotrnsfr"/>
</dbReference>
<dbReference type="GO" id="GO:0005829">
    <property type="term" value="C:cytosol"/>
    <property type="evidence" value="ECO:0007669"/>
    <property type="project" value="TreeGrafter"/>
</dbReference>
<keyword evidence="3" id="KW-0663">Pyridoxal phosphate</keyword>
<dbReference type="Gene3D" id="3.20.10.10">
    <property type="entry name" value="D-amino Acid Aminotransferase, subunit A, domain 2"/>
    <property type="match status" value="1"/>
</dbReference>
<protein>
    <submittedName>
        <fullName evidence="4">Aminodeoxychorismate lyase</fullName>
        <ecNumber evidence="4">4.1.3.38</ecNumber>
    </submittedName>
</protein>
<sequence length="237" mass="27809">MKIEFDDGFSFGKGAFETIKVVKGDPLFLREHLNRLKNSLNFFGIEKEINEEKIYDYIKNYKDKDFALKLIVSDENFILTGRKDSYRDENKGFSLKISPVRRNSTSKIIYHKSLCYYENILEHRWAVENGFDSALFLNERNEVCETSFANIFFVREDKIYTPEISSGLLRGTMRDFLLKNFEIVEEIINAKDLASFDECFISNSLMGVRNVKAIDEIKFTGRDKTRKIQEKLKIYGF</sequence>
<comment type="cofactor">
    <cofactor evidence="1">
        <name>pyridoxal 5'-phosphate</name>
        <dbReference type="ChEBI" id="CHEBI:597326"/>
    </cofactor>
</comment>
<dbReference type="InterPro" id="IPR001544">
    <property type="entry name" value="Aminotrans_IV"/>
</dbReference>
<dbReference type="GO" id="GO:0008652">
    <property type="term" value="P:amino acid biosynthetic process"/>
    <property type="evidence" value="ECO:0007669"/>
    <property type="project" value="UniProtKB-ARBA"/>
</dbReference>
<keyword evidence="4" id="KW-0456">Lyase</keyword>
<dbReference type="InterPro" id="IPR043132">
    <property type="entry name" value="BCAT-like_C"/>
</dbReference>
<dbReference type="CDD" id="cd00449">
    <property type="entry name" value="PLPDE_IV"/>
    <property type="match status" value="1"/>
</dbReference>
<proteinExistence type="inferred from homology"/>
<dbReference type="GO" id="GO:0046394">
    <property type="term" value="P:carboxylic acid biosynthetic process"/>
    <property type="evidence" value="ECO:0007669"/>
    <property type="project" value="UniProtKB-ARBA"/>
</dbReference>
<dbReference type="FunFam" id="3.20.10.10:FF:000002">
    <property type="entry name" value="D-alanine aminotransferase"/>
    <property type="match status" value="1"/>
</dbReference>
<evidence type="ECO:0000256" key="3">
    <source>
        <dbReference type="ARBA" id="ARBA00022898"/>
    </source>
</evidence>
<dbReference type="AlphaFoldDB" id="A0A6N2ZEK4"/>
<name>A0A6N2ZEK4_9FIRM</name>
<dbReference type="SUPFAM" id="SSF56752">
    <property type="entry name" value="D-aminoacid aminotransferase-like PLP-dependent enzymes"/>
    <property type="match status" value="1"/>
</dbReference>
<accession>A0A6N2ZEK4</accession>